<dbReference type="SUPFAM" id="SSF46626">
    <property type="entry name" value="Cytochrome c"/>
    <property type="match status" value="1"/>
</dbReference>
<evidence type="ECO:0000313" key="2">
    <source>
        <dbReference type="Proteomes" id="UP000019760"/>
    </source>
</evidence>
<protein>
    <submittedName>
        <fullName evidence="1">Cytochrome c class I</fullName>
    </submittedName>
</protein>
<reference evidence="1 2" key="2">
    <citation type="journal article" date="2014" name="FEMS Microbiol. Lett.">
        <title>Draft genomic DNA sequence of the facultatively methylotrophic bacterium Acidomonas methanolica type strain MB58.</title>
        <authorList>
            <person name="Higashiura N."/>
            <person name="Hadano H."/>
            <person name="Hirakawa H."/>
            <person name="Matsutani M."/>
            <person name="Takabe S."/>
            <person name="Matsushita K."/>
            <person name="Azuma Y."/>
        </authorList>
    </citation>
    <scope>NUCLEOTIDE SEQUENCE [LARGE SCALE GENOMIC DNA]</scope>
    <source>
        <strain evidence="1 2">MB58</strain>
    </source>
</reference>
<dbReference type="EMBL" id="BAND01000006">
    <property type="protein sequence ID" value="GAJ27806.1"/>
    <property type="molecule type" value="Genomic_DNA"/>
</dbReference>
<comment type="caution">
    <text evidence="1">The sequence shown here is derived from an EMBL/GenBank/DDBJ whole genome shotgun (WGS) entry which is preliminary data.</text>
</comment>
<dbReference type="GO" id="GO:0009055">
    <property type="term" value="F:electron transfer activity"/>
    <property type="evidence" value="ECO:0007669"/>
    <property type="project" value="InterPro"/>
</dbReference>
<dbReference type="Gene3D" id="1.10.760.10">
    <property type="entry name" value="Cytochrome c-like domain"/>
    <property type="match status" value="1"/>
</dbReference>
<keyword evidence="2" id="KW-1185">Reference proteome</keyword>
<dbReference type="InterPro" id="IPR036909">
    <property type="entry name" value="Cyt_c-like_dom_sf"/>
</dbReference>
<dbReference type="AlphaFoldDB" id="A0A023D1X1"/>
<accession>A0A023D1X1</accession>
<sequence>MRNRTRLHALLGVVAVAGVLVTPTPDVRAAIPPGEATHWASARTGYLLGCGGCHGEHGHSSPAIVPDLTGQIGYFLCTPEGRAYLVRLPNVAFAHLPSDQLAALVNYMVFNLGGSSAPKDARPYDAAEVDRLRREPFRMTDFIAYRQKVVAGVVRACPQAAHFSSFAPDDPYVMTLKH</sequence>
<proteinExistence type="predicted"/>
<gene>
    <name evidence="1" type="ORF">Amme_006_037</name>
</gene>
<reference evidence="2" key="1">
    <citation type="journal article" date="2014" name="FEMS Microbiol. Lett.">
        <title>Draft Genomic DNA Sequence of the Facultatively Methylotrophic Bacterium Acidomonas methanolica type strain MB58.</title>
        <authorList>
            <person name="Higashiura N."/>
            <person name="Hadano H."/>
            <person name="Hirakawa H."/>
            <person name="Matsutani M."/>
            <person name="Takabe S."/>
            <person name="Matsushita K."/>
            <person name="Azuma Y."/>
        </authorList>
    </citation>
    <scope>NUCLEOTIDE SEQUENCE [LARGE SCALE GENOMIC DNA]</scope>
    <source>
        <strain evidence="2">MB58</strain>
    </source>
</reference>
<name>A0A023D1X1_ACIMT</name>
<evidence type="ECO:0000313" key="1">
    <source>
        <dbReference type="EMBL" id="GAJ27806.1"/>
    </source>
</evidence>
<dbReference type="GO" id="GO:0020037">
    <property type="term" value="F:heme binding"/>
    <property type="evidence" value="ECO:0007669"/>
    <property type="project" value="InterPro"/>
</dbReference>
<dbReference type="OrthoDB" id="9811281at2"/>
<dbReference type="RefSeq" id="WP_052511552.1">
    <property type="nucleotide sequence ID" value="NZ_BAND01000006.1"/>
</dbReference>
<organism evidence="1 2">
    <name type="scientific">Acidomonas methanolica NBRC 104435</name>
    <dbReference type="NCBI Taxonomy" id="1231351"/>
    <lineage>
        <taxon>Bacteria</taxon>
        <taxon>Pseudomonadati</taxon>
        <taxon>Pseudomonadota</taxon>
        <taxon>Alphaproteobacteria</taxon>
        <taxon>Acetobacterales</taxon>
        <taxon>Acetobacteraceae</taxon>
        <taxon>Acidomonas</taxon>
    </lineage>
</organism>
<dbReference type="Proteomes" id="UP000019760">
    <property type="component" value="Unassembled WGS sequence"/>
</dbReference>